<evidence type="ECO:0000313" key="6">
    <source>
        <dbReference type="Proteomes" id="UP000196027"/>
    </source>
</evidence>
<dbReference type="Pfam" id="PF03445">
    <property type="entry name" value="DUF294"/>
    <property type="match status" value="1"/>
</dbReference>
<dbReference type="KEGG" id="ome:OLMES_0284"/>
<evidence type="ECO:0000313" key="5">
    <source>
        <dbReference type="EMBL" id="ARU54390.1"/>
    </source>
</evidence>
<name>A0A1Y0I2A4_9GAMM</name>
<protein>
    <submittedName>
        <fullName evidence="5">Cyclic nucleotide-binding protein</fullName>
    </submittedName>
</protein>
<evidence type="ECO:0000259" key="3">
    <source>
        <dbReference type="PROSITE" id="PS50042"/>
    </source>
</evidence>
<dbReference type="GO" id="GO:0008773">
    <property type="term" value="F:[protein-PII] uridylyltransferase activity"/>
    <property type="evidence" value="ECO:0007669"/>
    <property type="project" value="InterPro"/>
</dbReference>
<dbReference type="InterPro" id="IPR018821">
    <property type="entry name" value="DUF294_put_nucleoTrafse_sb-bd"/>
</dbReference>
<dbReference type="SMART" id="SM00100">
    <property type="entry name" value="cNMP"/>
    <property type="match status" value="1"/>
</dbReference>
<dbReference type="CDD" id="cd00038">
    <property type="entry name" value="CAP_ED"/>
    <property type="match status" value="1"/>
</dbReference>
<dbReference type="EMBL" id="CP021425">
    <property type="protein sequence ID" value="ARU54390.1"/>
    <property type="molecule type" value="Genomic_DNA"/>
</dbReference>
<dbReference type="InterPro" id="IPR051257">
    <property type="entry name" value="Diverse_CBS-Domain"/>
</dbReference>
<feature type="domain" description="CBS" evidence="4">
    <location>
        <begin position="229"/>
        <end position="284"/>
    </location>
</feature>
<dbReference type="PANTHER" id="PTHR43080">
    <property type="entry name" value="CBS DOMAIN-CONTAINING PROTEIN CBSX3, MITOCHONDRIAL"/>
    <property type="match status" value="1"/>
</dbReference>
<dbReference type="Proteomes" id="UP000196027">
    <property type="component" value="Chromosome"/>
</dbReference>
<dbReference type="InterPro" id="IPR000595">
    <property type="entry name" value="cNMP-bd_dom"/>
</dbReference>
<dbReference type="InterPro" id="IPR018490">
    <property type="entry name" value="cNMP-bd_dom_sf"/>
</dbReference>
<dbReference type="SMART" id="SM00116">
    <property type="entry name" value="CBS"/>
    <property type="match status" value="2"/>
</dbReference>
<dbReference type="InterPro" id="IPR000644">
    <property type="entry name" value="CBS_dom"/>
</dbReference>
<dbReference type="CDD" id="cd04587">
    <property type="entry name" value="CBS_pair_CAP-ED_NT_Pol-beta-like_DUF294_assoc"/>
    <property type="match status" value="1"/>
</dbReference>
<dbReference type="InterPro" id="IPR005105">
    <property type="entry name" value="GlnD_Uridyltrans_N"/>
</dbReference>
<dbReference type="InterPro" id="IPR014710">
    <property type="entry name" value="RmlC-like_jellyroll"/>
</dbReference>
<dbReference type="PROSITE" id="PS50042">
    <property type="entry name" value="CNMP_BINDING_3"/>
    <property type="match status" value="1"/>
</dbReference>
<keyword evidence="1 2" id="KW-0129">CBS domain</keyword>
<organism evidence="5 6">
    <name type="scientific">Oleiphilus messinensis</name>
    <dbReference type="NCBI Taxonomy" id="141451"/>
    <lineage>
        <taxon>Bacteria</taxon>
        <taxon>Pseudomonadati</taxon>
        <taxon>Pseudomonadota</taxon>
        <taxon>Gammaproteobacteria</taxon>
        <taxon>Oceanospirillales</taxon>
        <taxon>Oleiphilaceae</taxon>
        <taxon>Oleiphilus</taxon>
    </lineage>
</organism>
<dbReference type="SUPFAM" id="SSF54631">
    <property type="entry name" value="CBS-domain pair"/>
    <property type="match status" value="1"/>
</dbReference>
<gene>
    <name evidence="5" type="ORF">OLMES_0284</name>
</gene>
<dbReference type="PROSITE" id="PS51371">
    <property type="entry name" value="CBS"/>
    <property type="match status" value="2"/>
</dbReference>
<sequence>MLEIQNFLARFPPFDELPESALHQAASQVEISYFRSGSEVLKYGDEIHDLYIVRSGAVEVYRRNGELYNRLEEGDLFGQIGLLMQNRVRFPVKAIEDTLVYCLPESLFTEYCEQYEHFSDFVEVEDTSRLRHAVQASADSHSLATVRIASILTREPTLATADTTVQQVARKMVAEQVSYALITASESEQPIGGKGAQGLSLLGMITEHDLSERVIADGRPLSTPISEVMSTEIETLDANAYVYEAMMLMLRHNTHHLPIVNKGKPVGVLEMTDIVRYESQNSLLIVNSILQQQSQDDLAKLADQVHDCFVRMVQEDANSHMIGSAMAIIGRTFKQRLLELAEEALGSPPIPYCFLALGSMARDEQLVVTDQDNALILDETFQTEQHGDYFEALANWVCDGLNRCGYPYCAGQIMATNPQWRKTLQEWKTCFAQWIDHPDPQALLNSSIFFDLDGVWGHTHWADQLNAFIVERARRNKRFLACLARNALNRTPPLGFFKDFVMEKDGRHNNSINLKRRGTAPLADVIRVHSLAAGSVARNSFERLDDIIDAGILPEGRGPDLRDAMEFISMVRIRHQASDLIAGRVADNNIEPENLSAFERRNLKDAFQVLSQAQNFLKFRYQGNGPLK</sequence>
<dbReference type="SUPFAM" id="SSF51206">
    <property type="entry name" value="cAMP-binding domain-like"/>
    <property type="match status" value="1"/>
</dbReference>
<dbReference type="InterPro" id="IPR046342">
    <property type="entry name" value="CBS_dom_sf"/>
</dbReference>
<feature type="domain" description="CBS" evidence="4">
    <location>
        <begin position="152"/>
        <end position="221"/>
    </location>
</feature>
<dbReference type="Pfam" id="PF00027">
    <property type="entry name" value="cNMP_binding"/>
    <property type="match status" value="1"/>
</dbReference>
<dbReference type="Gene3D" id="3.10.580.10">
    <property type="entry name" value="CBS-domain"/>
    <property type="match status" value="1"/>
</dbReference>
<accession>A0A1Y0I2A4</accession>
<dbReference type="Pfam" id="PF10335">
    <property type="entry name" value="DUF294_C"/>
    <property type="match status" value="1"/>
</dbReference>
<dbReference type="Gene3D" id="2.60.120.10">
    <property type="entry name" value="Jelly Rolls"/>
    <property type="match status" value="1"/>
</dbReference>
<evidence type="ECO:0000256" key="1">
    <source>
        <dbReference type="ARBA" id="ARBA00023122"/>
    </source>
</evidence>
<reference evidence="5 6" key="1">
    <citation type="submission" date="2017-05" db="EMBL/GenBank/DDBJ databases">
        <title>Genomic insights into alkan degradation activity of Oleiphilus messinensis.</title>
        <authorList>
            <person name="Kozyavkin S.A."/>
            <person name="Slesarev A.I."/>
            <person name="Golyshin P.N."/>
            <person name="Korzhenkov A."/>
            <person name="Golyshina O.N."/>
            <person name="Toshchakov S.V."/>
        </authorList>
    </citation>
    <scope>NUCLEOTIDE SEQUENCE [LARGE SCALE GENOMIC DNA]</scope>
    <source>
        <strain evidence="5 6">ME102</strain>
    </source>
</reference>
<dbReference type="CDD" id="cd05401">
    <property type="entry name" value="NT_GlnE_GlnD_like"/>
    <property type="match status" value="1"/>
</dbReference>
<keyword evidence="6" id="KW-1185">Reference proteome</keyword>
<dbReference type="PANTHER" id="PTHR43080:SF2">
    <property type="entry name" value="CBS DOMAIN-CONTAINING PROTEIN"/>
    <property type="match status" value="1"/>
</dbReference>
<proteinExistence type="predicted"/>
<evidence type="ECO:0000256" key="2">
    <source>
        <dbReference type="PROSITE-ProRule" id="PRU00703"/>
    </source>
</evidence>
<dbReference type="AlphaFoldDB" id="A0A1Y0I2A4"/>
<dbReference type="Pfam" id="PF00571">
    <property type="entry name" value="CBS"/>
    <property type="match status" value="1"/>
</dbReference>
<feature type="domain" description="Cyclic nucleotide-binding" evidence="3">
    <location>
        <begin position="13"/>
        <end position="89"/>
    </location>
</feature>
<evidence type="ECO:0000259" key="4">
    <source>
        <dbReference type="PROSITE" id="PS51371"/>
    </source>
</evidence>